<dbReference type="PANTHER" id="PTHR10145:SF6">
    <property type="entry name" value="TRANSCRIPTION ELONGATION FACTOR SPT6"/>
    <property type="match status" value="1"/>
</dbReference>
<reference evidence="4" key="1">
    <citation type="submission" date="2015-09" db="EMBL/GenBank/DDBJ databases">
        <authorList>
            <consortium name="Pathogen Informatics"/>
        </authorList>
    </citation>
    <scope>NUCLEOTIDE SEQUENCE [LARGE SCALE GENOMIC DNA]</scope>
    <source>
        <strain evidence="4">Lake Konstanz</strain>
    </source>
</reference>
<dbReference type="GO" id="GO:0042393">
    <property type="term" value="F:histone binding"/>
    <property type="evidence" value="ECO:0007669"/>
    <property type="project" value="TreeGrafter"/>
</dbReference>
<sequence length="1523" mass="171374">MESSDLSSVTTAPPTMEELWAKAAWVTNLNDPATALDRLHSTFLDVVINGPAPEDDDEEGGSRRKRRGDSDDDDEESEDLVDDFDEANDDLNDDAGNEDDLSDALGNISENEDLEEEQFSDDDEGLDEFTQWINGTGLVPPAHQTKRDERATTRRNATGEDEGSVEAELRRVGLSTRDGQIVEQPMPERLAVIALEENRPGLVHPTSTSAASSSTMSPITAEAIWVLEQLTHHCRPFHNNTYVQSVISLTTQEQRDHLLVRTVAKALEFVLEDKLEPAYLMMYRQRALLPLLAAKWSDIESQKLRDISAVEERQSPNVDYAYCLETGRRQIPLVKVKEGEVFHHDGKTANIGSGDTKWTSDPIKGSEEEARDERRPNNARVKPCFLELGRILVAIVDLDIVYGRLERSRSVTLERLRAAGPIADAQYSFLRKSGPYRDATDADAWASFATFVTAIVSADQRLGARTHNATAHTASTKKLQRLGLEEAFETFALTGLQFQENLQSDQAIHTLPTERREKVHAFARAAGLAVQSDRELSGPEVLELFAKVMAEQYSQLPSLRRHVVQAFLRDGLVVVTYVRAIPGRGVSGQHRSISIASLLESSPRDFLDLLQDQRHGMIKVRLHLDFHLVLSASELDTLGGGVFRDEEWANERALAFDMVAKKLIHTTRGYVKTILEQIAFLAVAKSCSEKLSHSCAEGPYEPTQLALEAYDPARRTWESEWNIVEALPSYETALHSTLSPPSRRVCGAFRGMNGVTCFTFLDASGNVLGHARWVDVDMKTVEGRMRNAQQHQSLRQLLRKHFPSVIGVAAVAEAQRLVQTLERLMFEELHKDLGVHIPVVWVSPMSAIVAANSSYMLRAAQNADSVTRCSTCTARYLQDPLHQVCSMFDDQNSILKLPIGVHRQVNSRKLVAALQWEVSLWVAACGVELDDVSRVPHANTVVQFVPGFGPRKAARLCEALRALPVPPTSRLELQELLTSLFGREVERNALSTFRVAAPVLDDDSNDNNTDVAAYHPLDSTLIPREFYNDAEYLVWRALNNTIREYDEGHHQRYDEAPADHATGALAASLFMSLSEEERRSRLAETAPFNRRVDDEFIKSELISGHRSYMRRPYRTMINKLLFKLQTGVLFLTRSDMEYTCPAEARASLQGNPLIVCEGSIEQGTVAGVRGGTIEGIRVNTTKGVPAFISADDIDVEIMRDELRDWNRYTEDDRLARDRGEPRPPTRECPEWLRRGSLIHGTVSNCNYERGELRLRWCEAALETADEGHHAAQVDDALGARSVNSVMTAQIIDAARVNMLKISRHDLFKSIDGKRAAELLAGKCIGESLIRQSKHGKSNEALICVKVGSRSIANWPVREVRIHTGQVVYELRDERSQRNHRFHDVDHVLDSYIKRAVERVHSIRQHRKFITDSRDVSRRLTEDQRSGKFRLVYYFAEVEDEERPQTFYKLFYRLMNEKHDRSMKLHIDCENVFVRLPKGRGAYEWTPCASAEEAATLLKGYAANMMRGEKESHSSRRGGRRSEL</sequence>
<feature type="region of interest" description="Disordered" evidence="1">
    <location>
        <begin position="134"/>
        <end position="165"/>
    </location>
</feature>
<protein>
    <recommendedName>
        <fullName evidence="2">Spt6 SH2 domain-containing protein</fullName>
    </recommendedName>
</protein>
<dbReference type="Gene3D" id="1.10.10.2740">
    <property type="entry name" value="Spt6, Death-like domain"/>
    <property type="match status" value="1"/>
</dbReference>
<feature type="region of interest" description="Disordered" evidence="1">
    <location>
        <begin position="351"/>
        <end position="376"/>
    </location>
</feature>
<dbReference type="EMBL" id="CYKH01001761">
    <property type="protein sequence ID" value="CUG89708.1"/>
    <property type="molecule type" value="Genomic_DNA"/>
</dbReference>
<dbReference type="Gene3D" id="1.10.3500.10">
    <property type="entry name" value="Tex N-terminal region-like"/>
    <property type="match status" value="1"/>
</dbReference>
<dbReference type="Gene3D" id="1.10.150.850">
    <property type="entry name" value="Spt6, helix-hairpin-helix domain"/>
    <property type="match status" value="1"/>
</dbReference>
<proteinExistence type="predicted"/>
<dbReference type="InterPro" id="IPR023319">
    <property type="entry name" value="Tex-like_HTH_dom_sf"/>
</dbReference>
<dbReference type="GO" id="GO:0034728">
    <property type="term" value="P:nucleosome organization"/>
    <property type="evidence" value="ECO:0007669"/>
    <property type="project" value="TreeGrafter"/>
</dbReference>
<gene>
    <name evidence="3" type="ORF">BSAL_22965</name>
</gene>
<dbReference type="InterPro" id="IPR017072">
    <property type="entry name" value="TF_Spt6"/>
</dbReference>
<feature type="compositionally biased region" description="Acidic residues" evidence="1">
    <location>
        <begin position="70"/>
        <end position="102"/>
    </location>
</feature>
<name>A0A0S4JMH7_BODSA</name>
<dbReference type="Gene3D" id="3.30.420.140">
    <property type="entry name" value="YqgF/RNase H-like domain"/>
    <property type="match status" value="1"/>
</dbReference>
<evidence type="ECO:0000256" key="1">
    <source>
        <dbReference type="SAM" id="MobiDB-lite"/>
    </source>
</evidence>
<dbReference type="Gene3D" id="3.30.505.10">
    <property type="entry name" value="SH2 domain"/>
    <property type="match status" value="1"/>
</dbReference>
<accession>A0A0S4JMH7</accession>
<dbReference type="InterPro" id="IPR012337">
    <property type="entry name" value="RNaseH-like_sf"/>
</dbReference>
<dbReference type="InterPro" id="IPR042066">
    <property type="entry name" value="Spt6_death-like"/>
</dbReference>
<dbReference type="GO" id="GO:0031491">
    <property type="term" value="F:nucleosome binding"/>
    <property type="evidence" value="ECO:0007669"/>
    <property type="project" value="TreeGrafter"/>
</dbReference>
<feature type="region of interest" description="Disordered" evidence="1">
    <location>
        <begin position="47"/>
        <end position="105"/>
    </location>
</feature>
<feature type="compositionally biased region" description="Basic and acidic residues" evidence="1">
    <location>
        <begin position="364"/>
        <end position="376"/>
    </location>
</feature>
<dbReference type="GO" id="GO:0140673">
    <property type="term" value="P:transcription elongation-coupled chromatin remodeling"/>
    <property type="evidence" value="ECO:0007669"/>
    <property type="project" value="InterPro"/>
</dbReference>
<evidence type="ECO:0000313" key="3">
    <source>
        <dbReference type="EMBL" id="CUG89708.1"/>
    </source>
</evidence>
<dbReference type="PANTHER" id="PTHR10145">
    <property type="entry name" value="TRANSCRIPTION ELONGATION FACTOR SPT6"/>
    <property type="match status" value="1"/>
</dbReference>
<dbReference type="OMA" id="FTEHAQY"/>
<dbReference type="GO" id="GO:0008023">
    <property type="term" value="C:transcription elongation factor complex"/>
    <property type="evidence" value="ECO:0007669"/>
    <property type="project" value="TreeGrafter"/>
</dbReference>
<dbReference type="OrthoDB" id="278567at2759"/>
<dbReference type="VEuPathDB" id="TriTrypDB:BSAL_22965"/>
<feature type="domain" description="Spt6 SH2" evidence="2">
    <location>
        <begin position="1302"/>
        <end position="1457"/>
    </location>
</feature>
<dbReference type="InterPro" id="IPR037027">
    <property type="entry name" value="YqgF/RNaseH-like_dom_sf"/>
</dbReference>
<organism evidence="3 4">
    <name type="scientific">Bodo saltans</name>
    <name type="common">Flagellated protozoan</name>
    <dbReference type="NCBI Taxonomy" id="75058"/>
    <lineage>
        <taxon>Eukaryota</taxon>
        <taxon>Discoba</taxon>
        <taxon>Euglenozoa</taxon>
        <taxon>Kinetoplastea</taxon>
        <taxon>Metakinetoplastina</taxon>
        <taxon>Eubodonida</taxon>
        <taxon>Bodonidae</taxon>
        <taxon>Bodo</taxon>
    </lineage>
</organism>
<dbReference type="InterPro" id="IPR023323">
    <property type="entry name" value="Tex-like_dom_sf"/>
</dbReference>
<dbReference type="Pfam" id="PF14633">
    <property type="entry name" value="SH2_2"/>
    <property type="match status" value="1"/>
</dbReference>
<dbReference type="Gene3D" id="1.10.10.650">
    <property type="entry name" value="RuvA domain 2-like"/>
    <property type="match status" value="1"/>
</dbReference>
<evidence type="ECO:0000259" key="2">
    <source>
        <dbReference type="Pfam" id="PF14633"/>
    </source>
</evidence>
<keyword evidence="4" id="KW-1185">Reference proteome</keyword>
<dbReference type="InterPro" id="IPR035420">
    <property type="entry name" value="Spt6_SH2"/>
</dbReference>
<evidence type="ECO:0000313" key="4">
    <source>
        <dbReference type="Proteomes" id="UP000051952"/>
    </source>
</evidence>
<dbReference type="Proteomes" id="UP000051952">
    <property type="component" value="Unassembled WGS sequence"/>
</dbReference>
<dbReference type="InterPro" id="IPR036860">
    <property type="entry name" value="SH2_dom_sf"/>
</dbReference>
<dbReference type="SUPFAM" id="SSF53098">
    <property type="entry name" value="Ribonuclease H-like"/>
    <property type="match status" value="1"/>
</dbReference>